<reference evidence="6 7" key="1">
    <citation type="submission" date="2017-04" db="EMBL/GenBank/DDBJ databases">
        <title>Novel microbial lineages endemic to geothermal iron-oxide mats fill important gaps in the evolutionary history of Archaea.</title>
        <authorList>
            <person name="Jay Z.J."/>
            <person name="Beam J.P."/>
            <person name="Dlakic M."/>
            <person name="Rusch D.B."/>
            <person name="Kozubal M.A."/>
            <person name="Inskeep W.P."/>
        </authorList>
    </citation>
    <scope>NUCLEOTIDE SEQUENCE [LARGE SCALE GENOMIC DNA]</scope>
    <source>
        <strain evidence="6">ECH_B_SAG-M15</strain>
    </source>
</reference>
<proteinExistence type="predicted"/>
<evidence type="ECO:0000313" key="6">
    <source>
        <dbReference type="EMBL" id="PSN90819.1"/>
    </source>
</evidence>
<name>A0A2R6AWQ6_9ARCH</name>
<dbReference type="Proteomes" id="UP000240490">
    <property type="component" value="Unassembled WGS sequence"/>
</dbReference>
<keyword evidence="3" id="KW-0067">ATP-binding</keyword>
<dbReference type="GO" id="GO:0006412">
    <property type="term" value="P:translation"/>
    <property type="evidence" value="ECO:0007669"/>
    <property type="project" value="UniProtKB-KW"/>
</dbReference>
<dbReference type="InterPro" id="IPR018027">
    <property type="entry name" value="Asn/Gln_amidotransferase"/>
</dbReference>
<dbReference type="GO" id="GO:0005524">
    <property type="term" value="F:ATP binding"/>
    <property type="evidence" value="ECO:0007669"/>
    <property type="project" value="UniProtKB-KW"/>
</dbReference>
<dbReference type="InterPro" id="IPR003789">
    <property type="entry name" value="Asn/Gln_tRNA_amidoTrase-B-like"/>
</dbReference>
<dbReference type="Gene3D" id="1.10.10.410">
    <property type="match status" value="1"/>
</dbReference>
<keyword evidence="2" id="KW-0547">Nucleotide-binding</keyword>
<keyword evidence="1" id="KW-0436">Ligase</keyword>
<feature type="domain" description="Asn/Gln amidotransferase" evidence="5">
    <location>
        <begin position="2"/>
        <end position="52"/>
    </location>
</feature>
<evidence type="ECO:0000259" key="5">
    <source>
        <dbReference type="Pfam" id="PF02637"/>
    </source>
</evidence>
<evidence type="ECO:0000256" key="4">
    <source>
        <dbReference type="ARBA" id="ARBA00022917"/>
    </source>
</evidence>
<organism evidence="6 7">
    <name type="scientific">Candidatus Marsarchaeota G2 archaeon ECH_B_SAG-M15</name>
    <dbReference type="NCBI Taxonomy" id="1978162"/>
    <lineage>
        <taxon>Archaea</taxon>
        <taxon>Candidatus Marsarchaeota</taxon>
        <taxon>Candidatus Marsarchaeota group 2</taxon>
    </lineage>
</organism>
<feature type="non-terminal residue" evidence="6">
    <location>
        <position position="1"/>
    </location>
</feature>
<evidence type="ECO:0000256" key="3">
    <source>
        <dbReference type="ARBA" id="ARBA00022840"/>
    </source>
</evidence>
<dbReference type="EMBL" id="NEXJ01000068">
    <property type="protein sequence ID" value="PSN90819.1"/>
    <property type="molecule type" value="Genomic_DNA"/>
</dbReference>
<sequence length="55" mass="6109">RVAEEVFRENPDAVGDAKRDQEAVNYLIGQVMKKTRGRADPEVANKVVRQLLNGG</sequence>
<dbReference type="SUPFAM" id="SSF89095">
    <property type="entry name" value="GatB/YqeY motif"/>
    <property type="match status" value="1"/>
</dbReference>
<dbReference type="Pfam" id="PF02637">
    <property type="entry name" value="GatB_Yqey"/>
    <property type="match status" value="1"/>
</dbReference>
<dbReference type="AlphaFoldDB" id="A0A2R6AWQ6"/>
<evidence type="ECO:0000256" key="2">
    <source>
        <dbReference type="ARBA" id="ARBA00022741"/>
    </source>
</evidence>
<dbReference type="GO" id="GO:0016884">
    <property type="term" value="F:carbon-nitrogen ligase activity, with glutamine as amido-N-donor"/>
    <property type="evidence" value="ECO:0007669"/>
    <property type="project" value="InterPro"/>
</dbReference>
<keyword evidence="4" id="KW-0648">Protein biosynthesis</keyword>
<evidence type="ECO:0000256" key="1">
    <source>
        <dbReference type="ARBA" id="ARBA00022598"/>
    </source>
</evidence>
<accession>A0A2R6AWQ6</accession>
<comment type="caution">
    <text evidence="6">The sequence shown here is derived from an EMBL/GenBank/DDBJ whole genome shotgun (WGS) entry which is preliminary data.</text>
</comment>
<protein>
    <recommendedName>
        <fullName evidence="5">Asn/Gln amidotransferase domain-containing protein</fullName>
    </recommendedName>
</protein>
<dbReference type="InterPro" id="IPR023168">
    <property type="entry name" value="GatB_Yqey_C_2"/>
</dbReference>
<evidence type="ECO:0000313" key="7">
    <source>
        <dbReference type="Proteomes" id="UP000240490"/>
    </source>
</evidence>
<gene>
    <name evidence="6" type="ORF">B9Q08_03920</name>
</gene>